<dbReference type="SUPFAM" id="SSF52374">
    <property type="entry name" value="Nucleotidylyl transferase"/>
    <property type="match status" value="1"/>
</dbReference>
<accession>A0A5Q0QA32</accession>
<dbReference type="GO" id="GO:0015937">
    <property type="term" value="P:coenzyme A biosynthetic process"/>
    <property type="evidence" value="ECO:0007669"/>
    <property type="project" value="UniProtKB-UniRule"/>
</dbReference>
<keyword evidence="12" id="KW-1185">Reference proteome</keyword>
<feature type="binding site" evidence="9">
    <location>
        <position position="87"/>
    </location>
    <ligand>
        <name>substrate</name>
    </ligand>
</feature>
<evidence type="ECO:0000256" key="8">
    <source>
        <dbReference type="ARBA" id="ARBA00029346"/>
    </source>
</evidence>
<dbReference type="EMBL" id="CP045652">
    <property type="protein sequence ID" value="QGA26134.1"/>
    <property type="molecule type" value="Genomic_DNA"/>
</dbReference>
<dbReference type="NCBIfam" id="TIGR01510">
    <property type="entry name" value="coaD_prev_kdtB"/>
    <property type="match status" value="1"/>
</dbReference>
<evidence type="ECO:0000256" key="1">
    <source>
        <dbReference type="ARBA" id="ARBA00022490"/>
    </source>
</evidence>
<evidence type="ECO:0000256" key="7">
    <source>
        <dbReference type="ARBA" id="ARBA00022993"/>
    </source>
</evidence>
<dbReference type="KEGG" id="sphe:GFH32_07260"/>
<evidence type="ECO:0000313" key="11">
    <source>
        <dbReference type="EMBL" id="QGA26134.1"/>
    </source>
</evidence>
<organism evidence="11 12">
    <name type="scientific">Sphingobacterium zhuxiongii</name>
    <dbReference type="NCBI Taxonomy" id="2662364"/>
    <lineage>
        <taxon>Bacteria</taxon>
        <taxon>Pseudomonadati</taxon>
        <taxon>Bacteroidota</taxon>
        <taxon>Sphingobacteriia</taxon>
        <taxon>Sphingobacteriales</taxon>
        <taxon>Sphingobacteriaceae</taxon>
        <taxon>Sphingobacterium</taxon>
    </lineage>
</organism>
<feature type="binding site" evidence="9">
    <location>
        <position position="17"/>
    </location>
    <ligand>
        <name>ATP</name>
        <dbReference type="ChEBI" id="CHEBI:30616"/>
    </ligand>
</feature>
<evidence type="ECO:0000256" key="6">
    <source>
        <dbReference type="ARBA" id="ARBA00022842"/>
    </source>
</evidence>
<proteinExistence type="inferred from homology"/>
<feature type="binding site" evidence="9">
    <location>
        <position position="98"/>
    </location>
    <ligand>
        <name>ATP</name>
        <dbReference type="ChEBI" id="CHEBI:30616"/>
    </ligand>
</feature>
<sequence>MKIAVFPGSFDPYTLAHHDLVERALPIFDKIYVAIGINSAKVGMMDVDLKKEAIAALYASNPKIEVTTYKGLTVDYCKEVRAQVILRGLRNTTDLDYENIIAQNNLQLNPAVESYFLVSRTGLAHISSTIVRDIWRNNGDIAPLVPAQILKYIEKLDRK</sequence>
<dbReference type="GO" id="GO:0005737">
    <property type="term" value="C:cytoplasm"/>
    <property type="evidence" value="ECO:0007669"/>
    <property type="project" value="UniProtKB-SubCell"/>
</dbReference>
<comment type="pathway">
    <text evidence="9">Cofactor biosynthesis; coenzyme A biosynthesis; CoA from (R)-pantothenate: step 4/5.</text>
</comment>
<keyword evidence="2 9" id="KW-0808">Transferase</keyword>
<dbReference type="Gene3D" id="3.40.50.620">
    <property type="entry name" value="HUPs"/>
    <property type="match status" value="1"/>
</dbReference>
<name>A0A5Q0QA32_9SPHI</name>
<comment type="catalytic activity">
    <reaction evidence="8 9">
        <text>(R)-4'-phosphopantetheine + ATP + H(+) = 3'-dephospho-CoA + diphosphate</text>
        <dbReference type="Rhea" id="RHEA:19801"/>
        <dbReference type="ChEBI" id="CHEBI:15378"/>
        <dbReference type="ChEBI" id="CHEBI:30616"/>
        <dbReference type="ChEBI" id="CHEBI:33019"/>
        <dbReference type="ChEBI" id="CHEBI:57328"/>
        <dbReference type="ChEBI" id="CHEBI:61723"/>
        <dbReference type="EC" id="2.7.7.3"/>
    </reaction>
</comment>
<dbReference type="HAMAP" id="MF_00151">
    <property type="entry name" value="PPAT_bact"/>
    <property type="match status" value="1"/>
</dbReference>
<feature type="domain" description="Cytidyltransferase-like" evidence="10">
    <location>
        <begin position="5"/>
        <end position="133"/>
    </location>
</feature>
<evidence type="ECO:0000259" key="10">
    <source>
        <dbReference type="Pfam" id="PF01467"/>
    </source>
</evidence>
<comment type="subcellular location">
    <subcellularLocation>
        <location evidence="9">Cytoplasm</location>
    </subcellularLocation>
</comment>
<dbReference type="InterPro" id="IPR001980">
    <property type="entry name" value="PPAT"/>
</dbReference>
<keyword evidence="7 9" id="KW-0173">Coenzyme A biosynthesis</keyword>
<dbReference type="NCBIfam" id="TIGR00125">
    <property type="entry name" value="cyt_tran_rel"/>
    <property type="match status" value="1"/>
</dbReference>
<dbReference type="Proteomes" id="UP000326921">
    <property type="component" value="Chromosome"/>
</dbReference>
<dbReference type="PRINTS" id="PR01020">
    <property type="entry name" value="LPSBIOSNTHSS"/>
</dbReference>
<feature type="binding site" evidence="9">
    <location>
        <begin position="88"/>
        <end position="90"/>
    </location>
    <ligand>
        <name>ATP</name>
        <dbReference type="ChEBI" id="CHEBI:30616"/>
    </ligand>
</feature>
<dbReference type="PANTHER" id="PTHR21342">
    <property type="entry name" value="PHOSPHOPANTETHEINE ADENYLYLTRANSFERASE"/>
    <property type="match status" value="1"/>
</dbReference>
<dbReference type="Pfam" id="PF01467">
    <property type="entry name" value="CTP_transf_like"/>
    <property type="match status" value="1"/>
</dbReference>
<feature type="binding site" evidence="9">
    <location>
        <position position="73"/>
    </location>
    <ligand>
        <name>substrate</name>
    </ligand>
</feature>
<evidence type="ECO:0000313" key="12">
    <source>
        <dbReference type="Proteomes" id="UP000326921"/>
    </source>
</evidence>
<reference evidence="11 12" key="1">
    <citation type="submission" date="2019-10" db="EMBL/GenBank/DDBJ databases">
        <authorList>
            <person name="Dong K."/>
        </authorList>
    </citation>
    <scope>NUCLEOTIDE SEQUENCE [LARGE SCALE GENOMIC DNA]</scope>
    <source>
        <strain evidence="12">dk4302</strain>
    </source>
</reference>
<feature type="binding site" evidence="9">
    <location>
        <position position="9"/>
    </location>
    <ligand>
        <name>substrate</name>
    </ligand>
</feature>
<feature type="site" description="Transition state stabilizer" evidence="9">
    <location>
        <position position="17"/>
    </location>
</feature>
<comment type="similarity">
    <text evidence="9">Belongs to the bacterial CoaD family.</text>
</comment>
<dbReference type="UniPathway" id="UPA00241">
    <property type="reaction ID" value="UER00355"/>
</dbReference>
<evidence type="ECO:0000256" key="5">
    <source>
        <dbReference type="ARBA" id="ARBA00022840"/>
    </source>
</evidence>
<keyword evidence="5 9" id="KW-0067">ATP-binding</keyword>
<dbReference type="RefSeq" id="WP_153510690.1">
    <property type="nucleotide sequence ID" value="NZ_CP045652.1"/>
</dbReference>
<evidence type="ECO:0000256" key="4">
    <source>
        <dbReference type="ARBA" id="ARBA00022741"/>
    </source>
</evidence>
<keyword evidence="3 9" id="KW-0548">Nucleotidyltransferase</keyword>
<dbReference type="GO" id="GO:0005524">
    <property type="term" value="F:ATP binding"/>
    <property type="evidence" value="ECO:0007669"/>
    <property type="project" value="UniProtKB-KW"/>
</dbReference>
<feature type="binding site" evidence="9">
    <location>
        <position position="41"/>
    </location>
    <ligand>
        <name>substrate</name>
    </ligand>
</feature>
<dbReference type="AlphaFoldDB" id="A0A5Q0QA32"/>
<dbReference type="InterPro" id="IPR004821">
    <property type="entry name" value="Cyt_trans-like"/>
</dbReference>
<keyword evidence="1 9" id="KW-0963">Cytoplasm</keyword>
<comment type="cofactor">
    <cofactor evidence="9">
        <name>Mg(2+)</name>
        <dbReference type="ChEBI" id="CHEBI:18420"/>
    </cofactor>
</comment>
<gene>
    <name evidence="9 11" type="primary">coaD</name>
    <name evidence="11" type="ORF">GFH32_07260</name>
</gene>
<comment type="subunit">
    <text evidence="9">Homohexamer.</text>
</comment>
<feature type="binding site" evidence="9">
    <location>
        <begin position="9"/>
        <end position="10"/>
    </location>
    <ligand>
        <name>ATP</name>
        <dbReference type="ChEBI" id="CHEBI:30616"/>
    </ligand>
</feature>
<dbReference type="InterPro" id="IPR014729">
    <property type="entry name" value="Rossmann-like_a/b/a_fold"/>
</dbReference>
<evidence type="ECO:0000256" key="9">
    <source>
        <dbReference type="HAMAP-Rule" id="MF_00151"/>
    </source>
</evidence>
<feature type="binding site" evidence="9">
    <location>
        <begin position="123"/>
        <end position="129"/>
    </location>
    <ligand>
        <name>ATP</name>
        <dbReference type="ChEBI" id="CHEBI:30616"/>
    </ligand>
</feature>
<keyword evidence="4 9" id="KW-0547">Nucleotide-binding</keyword>
<dbReference type="EC" id="2.7.7.3" evidence="9"/>
<dbReference type="GO" id="GO:0004595">
    <property type="term" value="F:pantetheine-phosphate adenylyltransferase activity"/>
    <property type="evidence" value="ECO:0007669"/>
    <property type="project" value="UniProtKB-UniRule"/>
</dbReference>
<evidence type="ECO:0000256" key="3">
    <source>
        <dbReference type="ARBA" id="ARBA00022695"/>
    </source>
</evidence>
<keyword evidence="6 9" id="KW-0460">Magnesium</keyword>
<protein>
    <recommendedName>
        <fullName evidence="9">Phosphopantetheine adenylyltransferase</fullName>
        <ecNumber evidence="9">2.7.7.3</ecNumber>
    </recommendedName>
    <alternativeName>
        <fullName evidence="9">Dephospho-CoA pyrophosphorylase</fullName>
    </alternativeName>
    <alternativeName>
        <fullName evidence="9">Pantetheine-phosphate adenylyltransferase</fullName>
        <shortName evidence="9">PPAT</shortName>
    </alternativeName>
</protein>
<evidence type="ECO:0000256" key="2">
    <source>
        <dbReference type="ARBA" id="ARBA00022679"/>
    </source>
</evidence>
<comment type="function">
    <text evidence="9">Reversibly transfers an adenylyl group from ATP to 4'-phosphopantetheine, yielding dephospho-CoA (dPCoA) and pyrophosphate.</text>
</comment>
<dbReference type="PANTHER" id="PTHR21342:SF1">
    <property type="entry name" value="PHOSPHOPANTETHEINE ADENYLYLTRANSFERASE"/>
    <property type="match status" value="1"/>
</dbReference>